<evidence type="ECO:0000256" key="1">
    <source>
        <dbReference type="SAM" id="Phobius"/>
    </source>
</evidence>
<feature type="transmembrane region" description="Helical" evidence="1">
    <location>
        <begin position="6"/>
        <end position="22"/>
    </location>
</feature>
<dbReference type="EMBL" id="SGIS01000108">
    <property type="protein sequence ID" value="RZF59023.1"/>
    <property type="molecule type" value="Genomic_DNA"/>
</dbReference>
<evidence type="ECO:0000313" key="3">
    <source>
        <dbReference type="Proteomes" id="UP000292085"/>
    </source>
</evidence>
<organism evidence="2 3">
    <name type="scientific">Sphingomonas populi</name>
    <dbReference type="NCBI Taxonomy" id="2484750"/>
    <lineage>
        <taxon>Bacteria</taxon>
        <taxon>Pseudomonadati</taxon>
        <taxon>Pseudomonadota</taxon>
        <taxon>Alphaproteobacteria</taxon>
        <taxon>Sphingomonadales</taxon>
        <taxon>Sphingomonadaceae</taxon>
        <taxon>Sphingomonas</taxon>
    </lineage>
</organism>
<accession>A0A4Q6XHG6</accession>
<reference evidence="2 3" key="1">
    <citation type="submission" date="2019-02" db="EMBL/GenBank/DDBJ databases">
        <authorList>
            <person name="Li Y."/>
        </authorList>
    </citation>
    <scope>NUCLEOTIDE SEQUENCE [LARGE SCALE GENOMIC DNA]</scope>
    <source>
        <strain evidence="2 3">3-7</strain>
    </source>
</reference>
<dbReference type="Proteomes" id="UP000292085">
    <property type="component" value="Unassembled WGS sequence"/>
</dbReference>
<protein>
    <submittedName>
        <fullName evidence="2">Uncharacterized protein</fullName>
    </submittedName>
</protein>
<keyword evidence="1" id="KW-0472">Membrane</keyword>
<dbReference type="AlphaFoldDB" id="A0A4Q6XHG6"/>
<sequence length="108" mass="12464">MLSLLPWGVMLTLIAGLAVYFYKNNITYDIVTIDTRIDDENPVIKVTDRYGYVVFERIELKNNGFKSFDNVELYLKISSEPFKIKFTNASSVPVHARAFFDQKASYPQ</sequence>
<comment type="caution">
    <text evidence="2">The sequence shown here is derived from an EMBL/GenBank/DDBJ whole genome shotgun (WGS) entry which is preliminary data.</text>
</comment>
<gene>
    <name evidence="2" type="ORF">EWE75_24110</name>
</gene>
<keyword evidence="1" id="KW-0812">Transmembrane</keyword>
<keyword evidence="1" id="KW-1133">Transmembrane helix</keyword>
<proteinExistence type="predicted"/>
<keyword evidence="3" id="KW-1185">Reference proteome</keyword>
<name>A0A4Q6XHG6_9SPHN</name>
<evidence type="ECO:0000313" key="2">
    <source>
        <dbReference type="EMBL" id="RZF59023.1"/>
    </source>
</evidence>